<keyword evidence="11" id="KW-1185">Reference proteome</keyword>
<accession>A0ABV4AFA8</accession>
<feature type="transmembrane region" description="Helical" evidence="7">
    <location>
        <begin position="124"/>
        <end position="147"/>
    </location>
</feature>
<keyword evidence="2 7" id="KW-0812">Transmembrane</keyword>
<dbReference type="InterPro" id="IPR027417">
    <property type="entry name" value="P-loop_NTPase"/>
</dbReference>
<dbReference type="Gene3D" id="1.20.1560.10">
    <property type="entry name" value="ABC transporter type 1, transmembrane domain"/>
    <property type="match status" value="1"/>
</dbReference>
<dbReference type="SMART" id="SM00382">
    <property type="entry name" value="AAA"/>
    <property type="match status" value="1"/>
</dbReference>
<dbReference type="InterPro" id="IPR011527">
    <property type="entry name" value="ABC1_TM_dom"/>
</dbReference>
<dbReference type="InterPro" id="IPR036640">
    <property type="entry name" value="ABC1_TM_sf"/>
</dbReference>
<dbReference type="Gene3D" id="3.40.50.300">
    <property type="entry name" value="P-loop containing nucleotide triphosphate hydrolases"/>
    <property type="match status" value="1"/>
</dbReference>
<feature type="transmembrane region" description="Helical" evidence="7">
    <location>
        <begin position="153"/>
        <end position="172"/>
    </location>
</feature>
<dbReference type="PROSITE" id="PS00211">
    <property type="entry name" value="ABC_TRANSPORTER_1"/>
    <property type="match status" value="1"/>
</dbReference>
<dbReference type="SUPFAM" id="SSF52540">
    <property type="entry name" value="P-loop containing nucleoside triphosphate hydrolases"/>
    <property type="match status" value="1"/>
</dbReference>
<dbReference type="EMBL" id="JBGCUO010000001">
    <property type="protein sequence ID" value="MEY1661524.1"/>
    <property type="molecule type" value="Genomic_DNA"/>
</dbReference>
<dbReference type="InterPro" id="IPR003439">
    <property type="entry name" value="ABC_transporter-like_ATP-bd"/>
</dbReference>
<dbReference type="Pfam" id="PF00005">
    <property type="entry name" value="ABC_tran"/>
    <property type="match status" value="1"/>
</dbReference>
<dbReference type="Pfam" id="PF00664">
    <property type="entry name" value="ABC_membrane"/>
    <property type="match status" value="1"/>
</dbReference>
<dbReference type="SUPFAM" id="SSF90123">
    <property type="entry name" value="ABC transporter transmembrane region"/>
    <property type="match status" value="1"/>
</dbReference>
<dbReference type="PANTHER" id="PTHR24221">
    <property type="entry name" value="ATP-BINDING CASSETTE SUB-FAMILY B"/>
    <property type="match status" value="1"/>
</dbReference>
<evidence type="ECO:0000313" key="10">
    <source>
        <dbReference type="EMBL" id="MEY1661524.1"/>
    </source>
</evidence>
<sequence length="525" mass="54478">MALASAFPPLLPALRPALPALTAAALGAAAAGLLQLAALWQLTQLIGHGQRSALLWAVALWVASAALGAAASWLAHAAEARCGQRLRQLLAAHLLRLPARTLANLDSKRLRQAVAEDVQALHHLLAHLPAEFATLLVVPLASVVLLVASAGPWALLALLPGVAAAYCYLVSIPRLSAQAGAMQSDVLGDVINAADDYARGIHVQRLYGGEAGAAARFENATRAFAEGMETRVRRVATAAALATALMQAAATFAIVYLIGHQWPPATLAAALLFSLALVTPALRLGHGLDYLHAGRAAAARLAELLREPALPEGQHNSDLGAAVTLHADGFRAGQPLSLTARPGTLTAITGPSGGGKSTLLRALAGQDLLPSGHAHANGVALTELSAEARAALLHLMPQGPQVISRSVRDNLLLAVTHADDATLQWALSEAGLEVALDADASQLSGGEQQRVALARVFLSPAPVLLLDEPTSALDDDTARQIFRRLQGHARDQHRTLVVVTHDAALAAQADTRVALPSPNQGDSYA</sequence>
<evidence type="ECO:0000256" key="7">
    <source>
        <dbReference type="SAM" id="Phobius"/>
    </source>
</evidence>
<dbReference type="PROSITE" id="PS50929">
    <property type="entry name" value="ABC_TM1F"/>
    <property type="match status" value="1"/>
</dbReference>
<feature type="transmembrane region" description="Helical" evidence="7">
    <location>
        <begin position="238"/>
        <end position="259"/>
    </location>
</feature>
<keyword evidence="6 7" id="KW-0472">Membrane</keyword>
<comment type="subcellular location">
    <subcellularLocation>
        <location evidence="1">Cell membrane</location>
        <topology evidence="1">Multi-pass membrane protein</topology>
    </subcellularLocation>
</comment>
<feature type="transmembrane region" description="Helical" evidence="7">
    <location>
        <begin position="265"/>
        <end position="285"/>
    </location>
</feature>
<name>A0ABV4AFA8_9GAMM</name>
<evidence type="ECO:0000259" key="9">
    <source>
        <dbReference type="PROSITE" id="PS50929"/>
    </source>
</evidence>
<organism evidence="10 11">
    <name type="scientific">Isoalcanivorax beigongshangi</name>
    <dbReference type="NCBI Taxonomy" id="3238810"/>
    <lineage>
        <taxon>Bacteria</taxon>
        <taxon>Pseudomonadati</taxon>
        <taxon>Pseudomonadota</taxon>
        <taxon>Gammaproteobacteria</taxon>
        <taxon>Oceanospirillales</taxon>
        <taxon>Alcanivoracaceae</taxon>
        <taxon>Isoalcanivorax</taxon>
    </lineage>
</organism>
<comment type="caution">
    <text evidence="10">The sequence shown here is derived from an EMBL/GenBank/DDBJ whole genome shotgun (WGS) entry which is preliminary data.</text>
</comment>
<evidence type="ECO:0000313" key="11">
    <source>
        <dbReference type="Proteomes" id="UP001562065"/>
    </source>
</evidence>
<keyword evidence="3" id="KW-0547">Nucleotide-binding</keyword>
<reference evidence="10 11" key="1">
    <citation type="submission" date="2024-07" db="EMBL/GenBank/DDBJ databases">
        <authorList>
            <person name="Ren Q."/>
        </authorList>
    </citation>
    <scope>NUCLEOTIDE SEQUENCE [LARGE SCALE GENOMIC DNA]</scope>
    <source>
        <strain evidence="10 11">REN37</strain>
    </source>
</reference>
<feature type="transmembrane region" description="Helical" evidence="7">
    <location>
        <begin position="54"/>
        <end position="74"/>
    </location>
</feature>
<dbReference type="Proteomes" id="UP001562065">
    <property type="component" value="Unassembled WGS sequence"/>
</dbReference>
<evidence type="ECO:0000256" key="2">
    <source>
        <dbReference type="ARBA" id="ARBA00022692"/>
    </source>
</evidence>
<feature type="domain" description="ABC transmembrane type-1" evidence="9">
    <location>
        <begin position="23"/>
        <end position="293"/>
    </location>
</feature>
<gene>
    <name evidence="10" type="ORF">AB5I84_05095</name>
</gene>
<evidence type="ECO:0000256" key="3">
    <source>
        <dbReference type="ARBA" id="ARBA00022741"/>
    </source>
</evidence>
<evidence type="ECO:0000259" key="8">
    <source>
        <dbReference type="PROSITE" id="PS50893"/>
    </source>
</evidence>
<feature type="domain" description="ABC transporter" evidence="8">
    <location>
        <begin position="314"/>
        <end position="525"/>
    </location>
</feature>
<evidence type="ECO:0000256" key="6">
    <source>
        <dbReference type="ARBA" id="ARBA00023136"/>
    </source>
</evidence>
<dbReference type="RefSeq" id="WP_369454776.1">
    <property type="nucleotide sequence ID" value="NZ_JBGCUO010000001.1"/>
</dbReference>
<protein>
    <submittedName>
        <fullName evidence="10">ATP-binding cassette domain-containing protein</fullName>
    </submittedName>
</protein>
<dbReference type="InterPro" id="IPR017871">
    <property type="entry name" value="ABC_transporter-like_CS"/>
</dbReference>
<dbReference type="InterPro" id="IPR003593">
    <property type="entry name" value="AAA+_ATPase"/>
</dbReference>
<dbReference type="GO" id="GO:0005524">
    <property type="term" value="F:ATP binding"/>
    <property type="evidence" value="ECO:0007669"/>
    <property type="project" value="UniProtKB-KW"/>
</dbReference>
<evidence type="ECO:0000256" key="5">
    <source>
        <dbReference type="ARBA" id="ARBA00022989"/>
    </source>
</evidence>
<feature type="transmembrane region" description="Helical" evidence="7">
    <location>
        <begin position="20"/>
        <end position="42"/>
    </location>
</feature>
<dbReference type="InterPro" id="IPR039421">
    <property type="entry name" value="Type_1_exporter"/>
</dbReference>
<dbReference type="PANTHER" id="PTHR24221:SF654">
    <property type="entry name" value="ATP-BINDING CASSETTE SUB-FAMILY B MEMBER 6"/>
    <property type="match status" value="1"/>
</dbReference>
<evidence type="ECO:0000256" key="1">
    <source>
        <dbReference type="ARBA" id="ARBA00004651"/>
    </source>
</evidence>
<keyword evidence="5 7" id="KW-1133">Transmembrane helix</keyword>
<proteinExistence type="predicted"/>
<dbReference type="PROSITE" id="PS50893">
    <property type="entry name" value="ABC_TRANSPORTER_2"/>
    <property type="match status" value="1"/>
</dbReference>
<evidence type="ECO:0000256" key="4">
    <source>
        <dbReference type="ARBA" id="ARBA00022840"/>
    </source>
</evidence>
<keyword evidence="4 10" id="KW-0067">ATP-binding</keyword>